<dbReference type="AlphaFoldDB" id="A0A8D9BHT8"/>
<protein>
    <submittedName>
        <fullName evidence="1">Uncharacterized protein</fullName>
    </submittedName>
</protein>
<evidence type="ECO:0000313" key="1">
    <source>
        <dbReference type="EMBL" id="CAG6783145.1"/>
    </source>
</evidence>
<proteinExistence type="predicted"/>
<dbReference type="EMBL" id="HBUF01630756">
    <property type="protein sequence ID" value="CAG6783146.1"/>
    <property type="molecule type" value="Transcribed_RNA"/>
</dbReference>
<reference evidence="1" key="1">
    <citation type="submission" date="2021-05" db="EMBL/GenBank/DDBJ databases">
        <authorList>
            <person name="Alioto T."/>
            <person name="Alioto T."/>
            <person name="Gomez Garrido J."/>
        </authorList>
    </citation>
    <scope>NUCLEOTIDE SEQUENCE</scope>
</reference>
<organism evidence="1">
    <name type="scientific">Cacopsylla melanoneura</name>
    <dbReference type="NCBI Taxonomy" id="428564"/>
    <lineage>
        <taxon>Eukaryota</taxon>
        <taxon>Metazoa</taxon>
        <taxon>Ecdysozoa</taxon>
        <taxon>Arthropoda</taxon>
        <taxon>Hexapoda</taxon>
        <taxon>Insecta</taxon>
        <taxon>Pterygota</taxon>
        <taxon>Neoptera</taxon>
        <taxon>Paraneoptera</taxon>
        <taxon>Hemiptera</taxon>
        <taxon>Sternorrhyncha</taxon>
        <taxon>Psylloidea</taxon>
        <taxon>Psyllidae</taxon>
        <taxon>Psyllinae</taxon>
        <taxon>Cacopsylla</taxon>
    </lineage>
</organism>
<name>A0A8D9BHT8_9HEMI</name>
<sequence>MIFFLLFSSLIFFSSSVSRLLVSNIFFLLFRSLYLFSSSDSTFLSFWDLSFSFSNLSFLCCSDSFSLSSRFLSASLLTDDRALFVPLFFGLPRLFFNPSELTTSLI</sequence>
<dbReference type="EMBL" id="HBUF01630755">
    <property type="protein sequence ID" value="CAG6783145.1"/>
    <property type="molecule type" value="Transcribed_RNA"/>
</dbReference>
<accession>A0A8D9BHT8</accession>